<dbReference type="FunFam" id="2.60.40.420:FF:000036">
    <property type="entry name" value="L-ascorbate oxidase"/>
    <property type="match status" value="1"/>
</dbReference>
<dbReference type="InterPro" id="IPR001117">
    <property type="entry name" value="Cu-oxidase_2nd"/>
</dbReference>
<feature type="domain" description="Plastocyanin-like" evidence="10">
    <location>
        <begin position="459"/>
        <end position="592"/>
    </location>
</feature>
<comment type="caution">
    <text evidence="12">The sequence shown here is derived from an EMBL/GenBank/DDBJ whole genome shotgun (WGS) entry which is preliminary data.</text>
</comment>
<evidence type="ECO:0000313" key="13">
    <source>
        <dbReference type="Proteomes" id="UP000078240"/>
    </source>
</evidence>
<dbReference type="PANTHER" id="PTHR11709:SF488">
    <property type="entry name" value="LACCASE-RELATED"/>
    <property type="match status" value="1"/>
</dbReference>
<keyword evidence="3 8" id="KW-0732">Signal</keyword>
<protein>
    <submittedName>
        <fullName evidence="12">Conidial pigment biosynthesis oxidase Arb2/brown2</fullName>
    </submittedName>
</protein>
<dbReference type="InterPro" id="IPR011707">
    <property type="entry name" value="Cu-oxidase-like_N"/>
</dbReference>
<sequence length="615" mass="68923">MRLSFVLLALVASVWAATVRETLRLSWEDGAPNGQSRKMIFTNGQFPAPPLILTEDDYAEITVVNDMPRNVTIHWHGLAQPGTPWSDGVPGLSQKPILPGEVFVYRFKATPVGTHWYHSHERMSLTDGLYGAIWIKPKKDPTGLWAQISDDPKDIKAMAKAAANPELIVVSDWSRYTSEEYWKANEESGLQIFCLDSILINGFGELYCPPIELLINQTQPDIARIAFPDTHVSDKGCFPFRTPIQGGPWNYTARPDLIPPHMVDGCVPSTGRNATFVVDPAKRWVSLNLISAATVAQFVFAVDGHDFWIYEVDGNFVTPRKFVTATMSAGETYSVMMRLDKPPGVYKMRVPDSGATQVISAFADLVYKGAEHKQRTEATQYVTYGGLFPSLEIKNNSFTPYEFEGDHMAPWPPSIHPRPGPADEEYLLIMGRLYNSTSYTMNATYMYPINFQADRPLLFYPNATIGTPDENLVIRTKNGSWVDLILQVSTLPGDLAAFEHFMHKHGSKTWRVGFGHGIWNYSSVAEAVAKRPEDFNFDNPGYRDSWLTQFSPVPEGGYWSVFRYLSDNPGPWMFHCHIELHLMGGMSVAILDGVDVWPDVPPEYSYQIGGGGCKR</sequence>
<keyword evidence="6" id="KW-0186">Copper</keyword>
<dbReference type="PROSITE" id="PS00080">
    <property type="entry name" value="MULTICOPPER_OXIDASE2"/>
    <property type="match status" value="1"/>
</dbReference>
<keyword evidence="4" id="KW-0677">Repeat</keyword>
<dbReference type="SUPFAM" id="SSF49503">
    <property type="entry name" value="Cupredoxins"/>
    <property type="match status" value="3"/>
</dbReference>
<dbReference type="CDD" id="cd13850">
    <property type="entry name" value="CuRO_1_Abr2_like"/>
    <property type="match status" value="1"/>
</dbReference>
<organism evidence="12 13">
    <name type="scientific">Purpureocillium lilacinum</name>
    <name type="common">Paecilomyces lilacinus</name>
    <dbReference type="NCBI Taxonomy" id="33203"/>
    <lineage>
        <taxon>Eukaryota</taxon>
        <taxon>Fungi</taxon>
        <taxon>Dikarya</taxon>
        <taxon>Ascomycota</taxon>
        <taxon>Pezizomycotina</taxon>
        <taxon>Sordariomycetes</taxon>
        <taxon>Hypocreomycetidae</taxon>
        <taxon>Hypocreales</taxon>
        <taxon>Ophiocordycipitaceae</taxon>
        <taxon>Purpureocillium</taxon>
    </lineage>
</organism>
<dbReference type="Pfam" id="PF00394">
    <property type="entry name" value="Cu-oxidase"/>
    <property type="match status" value="1"/>
</dbReference>
<dbReference type="PROSITE" id="PS00079">
    <property type="entry name" value="MULTICOPPER_OXIDASE1"/>
    <property type="match status" value="1"/>
</dbReference>
<dbReference type="InterPro" id="IPR045087">
    <property type="entry name" value="Cu-oxidase_fam"/>
</dbReference>
<dbReference type="InterPro" id="IPR011706">
    <property type="entry name" value="Cu-oxidase_C"/>
</dbReference>
<dbReference type="InterPro" id="IPR002355">
    <property type="entry name" value="Cu_oxidase_Cu_BS"/>
</dbReference>
<dbReference type="InterPro" id="IPR008972">
    <property type="entry name" value="Cupredoxin"/>
</dbReference>
<evidence type="ECO:0000259" key="11">
    <source>
        <dbReference type="Pfam" id="PF07732"/>
    </source>
</evidence>
<comment type="similarity">
    <text evidence="1">Belongs to the multicopper oxidase family.</text>
</comment>
<dbReference type="PANTHER" id="PTHR11709">
    <property type="entry name" value="MULTI-COPPER OXIDASE"/>
    <property type="match status" value="1"/>
</dbReference>
<evidence type="ECO:0000256" key="4">
    <source>
        <dbReference type="ARBA" id="ARBA00022737"/>
    </source>
</evidence>
<evidence type="ECO:0000256" key="1">
    <source>
        <dbReference type="ARBA" id="ARBA00010609"/>
    </source>
</evidence>
<evidence type="ECO:0000259" key="9">
    <source>
        <dbReference type="Pfam" id="PF00394"/>
    </source>
</evidence>
<name>A0A179FWH9_PURLI</name>
<dbReference type="Pfam" id="PF07732">
    <property type="entry name" value="Cu-oxidase_3"/>
    <property type="match status" value="1"/>
</dbReference>
<keyword evidence="5" id="KW-0560">Oxidoreductase</keyword>
<dbReference type="InterPro" id="IPR033138">
    <property type="entry name" value="Cu_oxidase_CS"/>
</dbReference>
<feature type="signal peptide" evidence="8">
    <location>
        <begin position="1"/>
        <end position="16"/>
    </location>
</feature>
<evidence type="ECO:0000256" key="8">
    <source>
        <dbReference type="SAM" id="SignalP"/>
    </source>
</evidence>
<dbReference type="CDD" id="cd13876">
    <property type="entry name" value="CuRO_2_Abr2_like"/>
    <property type="match status" value="1"/>
</dbReference>
<keyword evidence="2" id="KW-0479">Metal-binding</keyword>
<dbReference type="GO" id="GO:0005507">
    <property type="term" value="F:copper ion binding"/>
    <property type="evidence" value="ECO:0007669"/>
    <property type="project" value="InterPro"/>
</dbReference>
<gene>
    <name evidence="12" type="ORF">VFPBJ_10846</name>
</gene>
<feature type="chain" id="PRO_5008102125" evidence="8">
    <location>
        <begin position="17"/>
        <end position="615"/>
    </location>
</feature>
<dbReference type="CDD" id="cd13898">
    <property type="entry name" value="CuRO_3_Abr2_like"/>
    <property type="match status" value="1"/>
</dbReference>
<dbReference type="Proteomes" id="UP000078240">
    <property type="component" value="Unassembled WGS sequence"/>
</dbReference>
<evidence type="ECO:0000256" key="3">
    <source>
        <dbReference type="ARBA" id="ARBA00022729"/>
    </source>
</evidence>
<evidence type="ECO:0000256" key="2">
    <source>
        <dbReference type="ARBA" id="ARBA00022723"/>
    </source>
</evidence>
<dbReference type="Gene3D" id="2.60.40.420">
    <property type="entry name" value="Cupredoxins - blue copper proteins"/>
    <property type="match status" value="3"/>
</dbReference>
<proteinExistence type="inferred from homology"/>
<dbReference type="GO" id="GO:0016491">
    <property type="term" value="F:oxidoreductase activity"/>
    <property type="evidence" value="ECO:0007669"/>
    <property type="project" value="UniProtKB-KW"/>
</dbReference>
<dbReference type="AlphaFoldDB" id="A0A179FWH9"/>
<evidence type="ECO:0000256" key="5">
    <source>
        <dbReference type="ARBA" id="ARBA00023002"/>
    </source>
</evidence>
<accession>A0A179FWH9</accession>
<dbReference type="Pfam" id="PF07731">
    <property type="entry name" value="Cu-oxidase_2"/>
    <property type="match status" value="1"/>
</dbReference>
<evidence type="ECO:0000256" key="7">
    <source>
        <dbReference type="ARBA" id="ARBA00023180"/>
    </source>
</evidence>
<evidence type="ECO:0000256" key="6">
    <source>
        <dbReference type="ARBA" id="ARBA00023008"/>
    </source>
</evidence>
<keyword evidence="7" id="KW-0325">Glycoprotein</keyword>
<reference evidence="12 13" key="1">
    <citation type="submission" date="2016-01" db="EMBL/GenBank/DDBJ databases">
        <title>Biosynthesis of antibiotic leucinostatins and their inhibition on Phytophthora in bio-control Purpureocillium lilacinum.</title>
        <authorList>
            <person name="Wang G."/>
            <person name="Liu Z."/>
            <person name="Lin R."/>
            <person name="Li E."/>
            <person name="Mao Z."/>
            <person name="Ling J."/>
            <person name="Yin W."/>
            <person name="Xie B."/>
        </authorList>
    </citation>
    <scope>NUCLEOTIDE SEQUENCE [LARGE SCALE GENOMIC DNA]</scope>
    <source>
        <strain evidence="12">PLBJ-1</strain>
    </source>
</reference>
<evidence type="ECO:0000313" key="12">
    <source>
        <dbReference type="EMBL" id="OAQ69471.1"/>
    </source>
</evidence>
<evidence type="ECO:0000259" key="10">
    <source>
        <dbReference type="Pfam" id="PF07731"/>
    </source>
</evidence>
<feature type="domain" description="Plastocyanin-like" evidence="9">
    <location>
        <begin position="168"/>
        <end position="363"/>
    </location>
</feature>
<feature type="domain" description="Plastocyanin-like" evidence="11">
    <location>
        <begin position="27"/>
        <end position="139"/>
    </location>
</feature>
<dbReference type="EMBL" id="LSBH01000011">
    <property type="protein sequence ID" value="OAQ69471.1"/>
    <property type="molecule type" value="Genomic_DNA"/>
</dbReference>